<gene>
    <name evidence="2" type="primary">orf03948</name>
    <name evidence="2" type="ORF">Q903MT_gene3925</name>
</gene>
<protein>
    <submittedName>
        <fullName evidence="2">Uncharacterized protein</fullName>
    </submittedName>
</protein>
<proteinExistence type="predicted"/>
<accession>A0A6B9XSE7</accession>
<name>A0A6B9XSE7_PICSI</name>
<organism evidence="2">
    <name type="scientific">Picea sitchensis</name>
    <name type="common">Sitka spruce</name>
    <name type="synonym">Pinus sitchensis</name>
    <dbReference type="NCBI Taxonomy" id="3332"/>
    <lineage>
        <taxon>Eukaryota</taxon>
        <taxon>Viridiplantae</taxon>
        <taxon>Streptophyta</taxon>
        <taxon>Embryophyta</taxon>
        <taxon>Tracheophyta</taxon>
        <taxon>Spermatophyta</taxon>
        <taxon>Pinopsida</taxon>
        <taxon>Pinidae</taxon>
        <taxon>Conifers I</taxon>
        <taxon>Pinales</taxon>
        <taxon>Pinaceae</taxon>
        <taxon>Picea</taxon>
    </lineage>
</organism>
<evidence type="ECO:0000256" key="1">
    <source>
        <dbReference type="SAM" id="MobiDB-lite"/>
    </source>
</evidence>
<dbReference type="EMBL" id="MK697699">
    <property type="protein sequence ID" value="QHR89903.1"/>
    <property type="molecule type" value="Genomic_DNA"/>
</dbReference>
<geneLocation type="mitochondrion" evidence="2"/>
<keyword evidence="2" id="KW-0496">Mitochondrion</keyword>
<reference evidence="2" key="1">
    <citation type="submission" date="2019-03" db="EMBL/GenBank/DDBJ databases">
        <title>Largest Complete Mitochondrial Genome of a Gymnosperm, Sitka Spruce (Picea sitchensis), Indicates Complex Physical Structure.</title>
        <authorList>
            <person name="Jackman S.D."/>
            <person name="Coombe L."/>
            <person name="Warren R."/>
            <person name="Kirk H."/>
            <person name="Trinh E."/>
            <person name="McLeod T."/>
            <person name="Pleasance S."/>
            <person name="Pandoh P."/>
            <person name="Zhao Y."/>
            <person name="Coope R."/>
            <person name="Bousquet J."/>
            <person name="Bohlmann J.C."/>
            <person name="Jones S.J.M."/>
            <person name="Birol I."/>
        </authorList>
    </citation>
    <scope>NUCLEOTIDE SEQUENCE</scope>
    <source>
        <strain evidence="2">Q903</strain>
    </source>
</reference>
<sequence>MFMAKANYLQLTFQGSLSGKGRLAHTPSIGSCLSTQLNGIYLTLTPGRKLGPSPPGKIFSSAGPRDS</sequence>
<dbReference type="AlphaFoldDB" id="A0A6B9XSE7"/>
<evidence type="ECO:0000313" key="2">
    <source>
        <dbReference type="EMBL" id="QHR89903.1"/>
    </source>
</evidence>
<feature type="region of interest" description="Disordered" evidence="1">
    <location>
        <begin position="48"/>
        <end position="67"/>
    </location>
</feature>